<dbReference type="SUPFAM" id="SSF46785">
    <property type="entry name" value="Winged helix' DNA-binding domain"/>
    <property type="match status" value="1"/>
</dbReference>
<dbReference type="GO" id="GO:0043200">
    <property type="term" value="P:response to amino acid"/>
    <property type="evidence" value="ECO:0007669"/>
    <property type="project" value="TreeGrafter"/>
</dbReference>
<organism evidence="5 7">
    <name type="scientific">Chryseobacterium gallinarum</name>
    <dbReference type="NCBI Taxonomy" id="1324352"/>
    <lineage>
        <taxon>Bacteria</taxon>
        <taxon>Pseudomonadati</taxon>
        <taxon>Bacteroidota</taxon>
        <taxon>Flavobacteriia</taxon>
        <taxon>Flavobacteriales</taxon>
        <taxon>Weeksellaceae</taxon>
        <taxon>Chryseobacterium group</taxon>
        <taxon>Chryseobacterium</taxon>
    </lineage>
</organism>
<dbReference type="Proteomes" id="UP000501570">
    <property type="component" value="Chromosome"/>
</dbReference>
<dbReference type="PROSITE" id="PS50956">
    <property type="entry name" value="HTH_ASNC_2"/>
    <property type="match status" value="1"/>
</dbReference>
<keyword evidence="1" id="KW-0805">Transcription regulation</keyword>
<keyword evidence="2" id="KW-0238">DNA-binding</keyword>
<evidence type="ECO:0000313" key="8">
    <source>
        <dbReference type="Proteomes" id="UP000501570"/>
    </source>
</evidence>
<dbReference type="InterPro" id="IPR011991">
    <property type="entry name" value="ArsR-like_HTH"/>
</dbReference>
<dbReference type="EMBL" id="CP009928">
    <property type="protein sequence ID" value="AKK72368.1"/>
    <property type="molecule type" value="Genomic_DNA"/>
</dbReference>
<protein>
    <submittedName>
        <fullName evidence="6">Lrp/AsnC family transcriptional regulator</fullName>
    </submittedName>
</protein>
<keyword evidence="8" id="KW-1185">Reference proteome</keyword>
<dbReference type="GO" id="GO:0006355">
    <property type="term" value="P:regulation of DNA-templated transcription"/>
    <property type="evidence" value="ECO:0007669"/>
    <property type="project" value="UniProtKB-ARBA"/>
</dbReference>
<proteinExistence type="predicted"/>
<dbReference type="InterPro" id="IPR011008">
    <property type="entry name" value="Dimeric_a/b-barrel"/>
</dbReference>
<sequence length="152" mass="17259">MQLDQLHYAILNELQKNSRLSNTDIGRKIGLTAPAVAERIRKMEEARVIKSFTVNLDYEQLGFNENVIIGIDIPYCDIPPFLKEIENINGILKVMKSTGDFCLIVHLVAKKVSELEEIITRFSKHGNTSTFRILAFPLERDCVELGKNNPKS</sequence>
<evidence type="ECO:0000259" key="4">
    <source>
        <dbReference type="PROSITE" id="PS50956"/>
    </source>
</evidence>
<dbReference type="CDD" id="cd00090">
    <property type="entry name" value="HTH_ARSR"/>
    <property type="match status" value="1"/>
</dbReference>
<name>A0A0G3M2X0_CHRGL</name>
<dbReference type="GO" id="GO:0043565">
    <property type="term" value="F:sequence-specific DNA binding"/>
    <property type="evidence" value="ECO:0007669"/>
    <property type="project" value="InterPro"/>
</dbReference>
<dbReference type="InterPro" id="IPR036388">
    <property type="entry name" value="WH-like_DNA-bd_sf"/>
</dbReference>
<evidence type="ECO:0000256" key="3">
    <source>
        <dbReference type="ARBA" id="ARBA00023163"/>
    </source>
</evidence>
<dbReference type="InterPro" id="IPR019887">
    <property type="entry name" value="Tscrpt_reg_AsnC/Lrp_C"/>
</dbReference>
<dbReference type="GO" id="GO:0005829">
    <property type="term" value="C:cytosol"/>
    <property type="evidence" value="ECO:0007669"/>
    <property type="project" value="TreeGrafter"/>
</dbReference>
<dbReference type="InterPro" id="IPR019888">
    <property type="entry name" value="Tscrpt_reg_AsnC-like"/>
</dbReference>
<dbReference type="OrthoDB" id="9800326at2"/>
<evidence type="ECO:0000313" key="6">
    <source>
        <dbReference type="EMBL" id="QIY91918.1"/>
    </source>
</evidence>
<dbReference type="PANTHER" id="PTHR30154:SF53">
    <property type="entry name" value="HTH-TYPE TRANSCRIPTIONAL REGULATOR LRPC"/>
    <property type="match status" value="1"/>
</dbReference>
<accession>A0A0G3M2X0</accession>
<dbReference type="InterPro" id="IPR036390">
    <property type="entry name" value="WH_DNA-bd_sf"/>
</dbReference>
<dbReference type="EMBL" id="CP050995">
    <property type="protein sequence ID" value="QIY91918.1"/>
    <property type="molecule type" value="Genomic_DNA"/>
</dbReference>
<evidence type="ECO:0000313" key="7">
    <source>
        <dbReference type="Proteomes" id="UP000035213"/>
    </source>
</evidence>
<dbReference type="RefSeq" id="WP_050021878.1">
    <property type="nucleotide sequence ID" value="NZ_CP009928.1"/>
</dbReference>
<feature type="domain" description="HTH asnC-type" evidence="4">
    <location>
        <begin position="3"/>
        <end position="64"/>
    </location>
</feature>
<dbReference type="Gene3D" id="3.30.70.920">
    <property type="match status" value="1"/>
</dbReference>
<dbReference type="SMART" id="SM00344">
    <property type="entry name" value="HTH_ASNC"/>
    <property type="match status" value="1"/>
</dbReference>
<reference evidence="6 8" key="2">
    <citation type="submission" date="2019-09" db="EMBL/GenBank/DDBJ databases">
        <title>FDA dAtabase for Regulatory Grade micrObial Sequences (FDA-ARGOS): Supporting development and validation of Infectious Disease Dx tests.</title>
        <authorList>
            <person name="Sciortino C."/>
            <person name="Tallon L."/>
            <person name="Sadzewicz L."/>
            <person name="Vavikolanu K."/>
            <person name="Mehta A."/>
            <person name="Aluvathingal J."/>
            <person name="Nadendla S."/>
            <person name="Nandy P."/>
            <person name="Geyer C."/>
            <person name="Yan Y."/>
            <person name="Sichtig H."/>
        </authorList>
    </citation>
    <scope>NUCLEOTIDE SEQUENCE [LARGE SCALE GENOMIC DNA]</scope>
    <source>
        <strain evidence="6 8">FDAARGOS_636</strain>
    </source>
</reference>
<keyword evidence="3" id="KW-0804">Transcription</keyword>
<evidence type="ECO:0000256" key="2">
    <source>
        <dbReference type="ARBA" id="ARBA00023125"/>
    </source>
</evidence>
<reference evidence="5 7" key="1">
    <citation type="submission" date="2014-11" db="EMBL/GenBank/DDBJ databases">
        <authorList>
            <person name="Park G.-S."/>
            <person name="Hong S.-J."/>
            <person name="Jung B.K."/>
            <person name="Khan A.R."/>
            <person name="Kwak Y."/>
            <person name="Shin J.-H."/>
        </authorList>
    </citation>
    <scope>NUCLEOTIDE SEQUENCE [LARGE SCALE GENOMIC DNA]</scope>
    <source>
        <strain evidence="5 7">DSM 27622</strain>
    </source>
</reference>
<dbReference type="PRINTS" id="PR00033">
    <property type="entry name" value="HTHASNC"/>
</dbReference>
<dbReference type="Gene3D" id="1.10.10.10">
    <property type="entry name" value="Winged helix-like DNA-binding domain superfamily/Winged helix DNA-binding domain"/>
    <property type="match status" value="1"/>
</dbReference>
<dbReference type="Pfam" id="PF01037">
    <property type="entry name" value="AsnC_trans_reg"/>
    <property type="match status" value="1"/>
</dbReference>
<dbReference type="Pfam" id="PF13412">
    <property type="entry name" value="HTH_24"/>
    <property type="match status" value="1"/>
</dbReference>
<dbReference type="Proteomes" id="UP000035213">
    <property type="component" value="Chromosome"/>
</dbReference>
<dbReference type="InterPro" id="IPR000485">
    <property type="entry name" value="AsnC-type_HTH_dom"/>
</dbReference>
<dbReference type="STRING" id="1324352.OK18_06715"/>
<dbReference type="AlphaFoldDB" id="A0A0G3M2X0"/>
<gene>
    <name evidence="6" type="ORF">FOB44_15220</name>
    <name evidence="5" type="ORF">OK18_06715</name>
</gene>
<dbReference type="PANTHER" id="PTHR30154">
    <property type="entry name" value="LEUCINE-RESPONSIVE REGULATORY PROTEIN"/>
    <property type="match status" value="1"/>
</dbReference>
<evidence type="ECO:0000256" key="1">
    <source>
        <dbReference type="ARBA" id="ARBA00023015"/>
    </source>
</evidence>
<dbReference type="SUPFAM" id="SSF54909">
    <property type="entry name" value="Dimeric alpha+beta barrel"/>
    <property type="match status" value="1"/>
</dbReference>
<dbReference type="KEGG" id="cgn:OK18_06715"/>
<evidence type="ECO:0000313" key="5">
    <source>
        <dbReference type="EMBL" id="AKK72368.1"/>
    </source>
</evidence>
<dbReference type="PATRIC" id="fig|1324352.5.peg.1419"/>